<reference evidence="1" key="1">
    <citation type="submission" date="2020-03" db="EMBL/GenBank/DDBJ databases">
        <title>The deep terrestrial virosphere.</title>
        <authorList>
            <person name="Holmfeldt K."/>
            <person name="Nilsson E."/>
            <person name="Simone D."/>
            <person name="Lopez-Fernandez M."/>
            <person name="Wu X."/>
            <person name="de Brujin I."/>
            <person name="Lundin D."/>
            <person name="Andersson A."/>
            <person name="Bertilsson S."/>
            <person name="Dopson M."/>
        </authorList>
    </citation>
    <scope>NUCLEOTIDE SEQUENCE</scope>
    <source>
        <strain evidence="1">MM415A05289</strain>
    </source>
</reference>
<dbReference type="AlphaFoldDB" id="A0A6M3JFH5"/>
<gene>
    <name evidence="1" type="ORF">MM415A05289_0011</name>
</gene>
<name>A0A6M3JFH5_9ZZZZ</name>
<protein>
    <submittedName>
        <fullName evidence="1">Uncharacterized protein</fullName>
    </submittedName>
</protein>
<sequence length="54" mass="6419">MNKEELIKELERISRSGDAVSEHIMGDKLLLRYINDKDIADAFEELEKWYGNEY</sequence>
<evidence type="ECO:0000313" key="1">
    <source>
        <dbReference type="EMBL" id="QJA68959.1"/>
    </source>
</evidence>
<dbReference type="EMBL" id="MT141664">
    <property type="protein sequence ID" value="QJA68959.1"/>
    <property type="molecule type" value="Genomic_DNA"/>
</dbReference>
<accession>A0A6M3JFH5</accession>
<proteinExistence type="predicted"/>
<organism evidence="1">
    <name type="scientific">viral metagenome</name>
    <dbReference type="NCBI Taxonomy" id="1070528"/>
    <lineage>
        <taxon>unclassified sequences</taxon>
        <taxon>metagenomes</taxon>
        <taxon>organismal metagenomes</taxon>
    </lineage>
</organism>